<protein>
    <submittedName>
        <fullName evidence="1">Uncharacterized protein</fullName>
    </submittedName>
</protein>
<dbReference type="EMBL" id="CP045897">
    <property type="protein sequence ID" value="QQP51519.1"/>
    <property type="molecule type" value="Genomic_DNA"/>
</dbReference>
<evidence type="ECO:0000313" key="2">
    <source>
        <dbReference type="Proteomes" id="UP000595437"/>
    </source>
</evidence>
<sequence length="191" mass="21431">MQIKVDPSCSKDIVLRIANRPYELARLGFGLNYAPEIMKSVVSEVLRSDEKISEATGSYFDVIIVDVEKVAVDDVRALLSSYGLVFNEPVPLENAKVLGLQIRKGNSDLAWCRPEEESFTISEDDLTKRELFSICGKLVGHYAGWQVAGWYEWRQASSKDSAKQKHGGIPQERCLPICYEKSFNASQMPIP</sequence>
<name>A0A7T8K9W7_CALRO</name>
<proteinExistence type="predicted"/>
<evidence type="ECO:0000313" key="1">
    <source>
        <dbReference type="EMBL" id="QQP51519.1"/>
    </source>
</evidence>
<organism evidence="1 2">
    <name type="scientific">Caligus rogercresseyi</name>
    <name type="common">Sea louse</name>
    <dbReference type="NCBI Taxonomy" id="217165"/>
    <lineage>
        <taxon>Eukaryota</taxon>
        <taxon>Metazoa</taxon>
        <taxon>Ecdysozoa</taxon>
        <taxon>Arthropoda</taxon>
        <taxon>Crustacea</taxon>
        <taxon>Multicrustacea</taxon>
        <taxon>Hexanauplia</taxon>
        <taxon>Copepoda</taxon>
        <taxon>Siphonostomatoida</taxon>
        <taxon>Caligidae</taxon>
        <taxon>Caligus</taxon>
    </lineage>
</organism>
<dbReference type="AlphaFoldDB" id="A0A7T8K9W7"/>
<gene>
    <name evidence="1" type="ORF">FKW44_012911</name>
</gene>
<accession>A0A7T8K9W7</accession>
<dbReference type="OrthoDB" id="6131392at2759"/>
<reference evidence="2" key="1">
    <citation type="submission" date="2021-01" db="EMBL/GenBank/DDBJ databases">
        <title>Caligus Genome Assembly.</title>
        <authorList>
            <person name="Gallardo-Escarate C."/>
        </authorList>
    </citation>
    <scope>NUCLEOTIDE SEQUENCE [LARGE SCALE GENOMIC DNA]</scope>
</reference>
<dbReference type="Proteomes" id="UP000595437">
    <property type="component" value="Chromosome 8"/>
</dbReference>
<keyword evidence="2" id="KW-1185">Reference proteome</keyword>